<feature type="signal peptide" evidence="1">
    <location>
        <begin position="1"/>
        <end position="19"/>
    </location>
</feature>
<dbReference type="Proteomes" id="UP001596045">
    <property type="component" value="Unassembled WGS sequence"/>
</dbReference>
<name>A0ABW0M967_9BURK</name>
<organism evidence="2 3">
    <name type="scientific">Paraherbaspirillum soli</name>
    <dbReference type="NCBI Taxonomy" id="631222"/>
    <lineage>
        <taxon>Bacteria</taxon>
        <taxon>Pseudomonadati</taxon>
        <taxon>Pseudomonadota</taxon>
        <taxon>Betaproteobacteria</taxon>
        <taxon>Burkholderiales</taxon>
        <taxon>Oxalobacteraceae</taxon>
        <taxon>Paraherbaspirillum</taxon>
    </lineage>
</organism>
<evidence type="ECO:0008006" key="4">
    <source>
        <dbReference type="Google" id="ProtNLM"/>
    </source>
</evidence>
<evidence type="ECO:0000256" key="1">
    <source>
        <dbReference type="SAM" id="SignalP"/>
    </source>
</evidence>
<evidence type="ECO:0000313" key="3">
    <source>
        <dbReference type="Proteomes" id="UP001596045"/>
    </source>
</evidence>
<dbReference type="RefSeq" id="WP_378996135.1">
    <property type="nucleotide sequence ID" value="NZ_JBHSMT010000011.1"/>
</dbReference>
<reference evidence="3" key="1">
    <citation type="journal article" date="2019" name="Int. J. Syst. Evol. Microbiol.">
        <title>The Global Catalogue of Microorganisms (GCM) 10K type strain sequencing project: providing services to taxonomists for standard genome sequencing and annotation.</title>
        <authorList>
            <consortium name="The Broad Institute Genomics Platform"/>
            <consortium name="The Broad Institute Genome Sequencing Center for Infectious Disease"/>
            <person name="Wu L."/>
            <person name="Ma J."/>
        </authorList>
    </citation>
    <scope>NUCLEOTIDE SEQUENCE [LARGE SCALE GENOMIC DNA]</scope>
    <source>
        <strain evidence="3">JCM 17066</strain>
    </source>
</reference>
<evidence type="ECO:0000313" key="2">
    <source>
        <dbReference type="EMBL" id="MFC5473558.1"/>
    </source>
</evidence>
<keyword evidence="1" id="KW-0732">Signal</keyword>
<gene>
    <name evidence="2" type="ORF">ACFPM8_06250</name>
</gene>
<proteinExistence type="predicted"/>
<keyword evidence="3" id="KW-1185">Reference proteome</keyword>
<feature type="chain" id="PRO_5047146690" description="DUF2147 domain-containing protein" evidence="1">
    <location>
        <begin position="20"/>
        <end position="145"/>
    </location>
</feature>
<accession>A0ABW0M967</accession>
<sequence length="145" mass="16824">MKKILILLSFLCVLVPTYASSPGDMLYGKWKVVAILDSARMVSSSEAFAKQGIGQYLIITPKEIRFRKEIGLSPIFNKSKQDTFDYFYSVNGFRMDPTNLRLPEIVTEIMIDYENVISVYAIYIKNKNSIVFFWRGYFYKAIRSK</sequence>
<comment type="caution">
    <text evidence="2">The sequence shown here is derived from an EMBL/GenBank/DDBJ whole genome shotgun (WGS) entry which is preliminary data.</text>
</comment>
<dbReference type="EMBL" id="JBHSMT010000011">
    <property type="protein sequence ID" value="MFC5473558.1"/>
    <property type="molecule type" value="Genomic_DNA"/>
</dbReference>
<protein>
    <recommendedName>
        <fullName evidence="4">DUF2147 domain-containing protein</fullName>
    </recommendedName>
</protein>